<dbReference type="GO" id="GO:0005634">
    <property type="term" value="C:nucleus"/>
    <property type="evidence" value="ECO:0007669"/>
    <property type="project" value="UniProtKB-SubCell"/>
</dbReference>
<keyword evidence="10" id="KW-1185">Reference proteome</keyword>
<keyword evidence="4" id="KW-0489">Methyltransferase</keyword>
<keyword evidence="8" id="KW-0539">Nucleus</keyword>
<evidence type="ECO:0000256" key="7">
    <source>
        <dbReference type="ARBA" id="ARBA00022853"/>
    </source>
</evidence>
<dbReference type="GO" id="GO:0042799">
    <property type="term" value="F:histone H4K20 methyltransferase activity"/>
    <property type="evidence" value="ECO:0007669"/>
    <property type="project" value="TreeGrafter"/>
</dbReference>
<keyword evidence="5" id="KW-0808">Transferase</keyword>
<evidence type="ECO:0000256" key="8">
    <source>
        <dbReference type="ARBA" id="ARBA00023242"/>
    </source>
</evidence>
<dbReference type="PANTHER" id="PTHR12977:SF4">
    <property type="entry name" value="HISTONE-LYSINE N-METHYLTRANSFERASE KMT5B"/>
    <property type="match status" value="1"/>
</dbReference>
<dbReference type="GO" id="GO:0032259">
    <property type="term" value="P:methylation"/>
    <property type="evidence" value="ECO:0007669"/>
    <property type="project" value="UniProtKB-KW"/>
</dbReference>
<keyword evidence="3" id="KW-0158">Chromosome</keyword>
<evidence type="ECO:0000256" key="6">
    <source>
        <dbReference type="ARBA" id="ARBA00022691"/>
    </source>
</evidence>
<sequence>MKPSSVHRKVEHETEFPDAALLSFRDLPSGDHSLTPQELCYFDDMATTLVIDSVLDFQTHKMHPRKRYIKQDERNMTVNIMREFREANDFPLALMEFFSLRSVKDFLSRLTLQKQIEFRDHHISTGFASLLQQ</sequence>
<dbReference type="AlphaFoldDB" id="A0A0C2FPV3"/>
<protein>
    <submittedName>
        <fullName evidence="9">Uncharacterized protein</fullName>
    </submittedName>
</protein>
<evidence type="ECO:0000256" key="2">
    <source>
        <dbReference type="ARBA" id="ARBA00004286"/>
    </source>
</evidence>
<dbReference type="InterPro" id="IPR041938">
    <property type="entry name" value="Hist-Lys_N-MTase_N"/>
</dbReference>
<gene>
    <name evidence="9" type="ORF">ANCDUO_23034</name>
</gene>
<dbReference type="PANTHER" id="PTHR12977">
    <property type="entry name" value="SUPPRESSOR OF VARIEGATION 4-20-RELATED"/>
    <property type="match status" value="1"/>
</dbReference>
<keyword evidence="6" id="KW-0949">S-adenosyl-L-methionine</keyword>
<evidence type="ECO:0000256" key="3">
    <source>
        <dbReference type="ARBA" id="ARBA00022454"/>
    </source>
</evidence>
<dbReference type="EMBL" id="KN768327">
    <property type="protein sequence ID" value="KIH46911.1"/>
    <property type="molecule type" value="Genomic_DNA"/>
</dbReference>
<evidence type="ECO:0000313" key="9">
    <source>
        <dbReference type="EMBL" id="KIH46911.1"/>
    </source>
</evidence>
<evidence type="ECO:0000256" key="4">
    <source>
        <dbReference type="ARBA" id="ARBA00022603"/>
    </source>
</evidence>
<proteinExistence type="predicted"/>
<dbReference type="Gene3D" id="1.10.10.1700">
    <property type="entry name" value="Histone-lysine N-methyltransferase"/>
    <property type="match status" value="1"/>
</dbReference>
<accession>A0A0C2FPV3</accession>
<dbReference type="OrthoDB" id="6627536at2759"/>
<dbReference type="InterPro" id="IPR039977">
    <property type="entry name" value="Suv4-20/Set9"/>
</dbReference>
<keyword evidence="7" id="KW-0156">Chromatin regulator</keyword>
<comment type="subcellular location">
    <subcellularLocation>
        <location evidence="2">Chromosome</location>
    </subcellularLocation>
    <subcellularLocation>
        <location evidence="1">Nucleus</location>
    </subcellularLocation>
</comment>
<dbReference type="Proteomes" id="UP000054047">
    <property type="component" value="Unassembled WGS sequence"/>
</dbReference>
<dbReference type="GO" id="GO:0005694">
    <property type="term" value="C:chromosome"/>
    <property type="evidence" value="ECO:0007669"/>
    <property type="project" value="UniProtKB-SubCell"/>
</dbReference>
<evidence type="ECO:0000256" key="5">
    <source>
        <dbReference type="ARBA" id="ARBA00022679"/>
    </source>
</evidence>
<evidence type="ECO:0000256" key="1">
    <source>
        <dbReference type="ARBA" id="ARBA00004123"/>
    </source>
</evidence>
<evidence type="ECO:0000313" key="10">
    <source>
        <dbReference type="Proteomes" id="UP000054047"/>
    </source>
</evidence>
<name>A0A0C2FPV3_9BILA</name>
<reference evidence="9 10" key="1">
    <citation type="submission" date="2013-12" db="EMBL/GenBank/DDBJ databases">
        <title>Draft genome of the parsitic nematode Ancylostoma duodenale.</title>
        <authorList>
            <person name="Mitreva M."/>
        </authorList>
    </citation>
    <scope>NUCLEOTIDE SEQUENCE [LARGE SCALE GENOMIC DNA]</scope>
    <source>
        <strain evidence="9 10">Zhejiang</strain>
    </source>
</reference>
<organism evidence="9 10">
    <name type="scientific">Ancylostoma duodenale</name>
    <dbReference type="NCBI Taxonomy" id="51022"/>
    <lineage>
        <taxon>Eukaryota</taxon>
        <taxon>Metazoa</taxon>
        <taxon>Ecdysozoa</taxon>
        <taxon>Nematoda</taxon>
        <taxon>Chromadorea</taxon>
        <taxon>Rhabditida</taxon>
        <taxon>Rhabditina</taxon>
        <taxon>Rhabditomorpha</taxon>
        <taxon>Strongyloidea</taxon>
        <taxon>Ancylostomatidae</taxon>
        <taxon>Ancylostomatinae</taxon>
        <taxon>Ancylostoma</taxon>
    </lineage>
</organism>